<dbReference type="OrthoDB" id="8160435at2"/>
<evidence type="ECO:0000256" key="2">
    <source>
        <dbReference type="SAM" id="SignalP"/>
    </source>
</evidence>
<protein>
    <submittedName>
        <fullName evidence="3">DUF1190 domain-containing protein</fullName>
    </submittedName>
</protein>
<feature type="signal peptide" evidence="2">
    <location>
        <begin position="1"/>
        <end position="23"/>
    </location>
</feature>
<dbReference type="AlphaFoldDB" id="A0A3P3DWV4"/>
<dbReference type="Proteomes" id="UP000282125">
    <property type="component" value="Unassembled WGS sequence"/>
</dbReference>
<dbReference type="RefSeq" id="WP_124963336.1">
    <property type="nucleotide sequence ID" value="NZ_RRAZ01000002.1"/>
</dbReference>
<evidence type="ECO:0000313" key="4">
    <source>
        <dbReference type="Proteomes" id="UP000282125"/>
    </source>
</evidence>
<dbReference type="PROSITE" id="PS51257">
    <property type="entry name" value="PROKAR_LIPOPROTEIN"/>
    <property type="match status" value="1"/>
</dbReference>
<reference evidence="3 4" key="1">
    <citation type="submission" date="2018-11" db="EMBL/GenBank/DDBJ databases">
        <title>Gemmobacter sp. nov., YIM 102744-1 draft genome.</title>
        <authorList>
            <person name="Li G."/>
            <person name="Jiang Y."/>
        </authorList>
    </citation>
    <scope>NUCLEOTIDE SEQUENCE [LARGE SCALE GENOMIC DNA]</scope>
    <source>
        <strain evidence="3 4">YIM 102744-1</strain>
    </source>
</reference>
<comment type="caution">
    <text evidence="3">The sequence shown here is derived from an EMBL/GenBank/DDBJ whole genome shotgun (WGS) entry which is preliminary data.</text>
</comment>
<proteinExistence type="predicted"/>
<accession>A0A3P3DWV4</accession>
<gene>
    <name evidence="3" type="ORF">EG244_02035</name>
</gene>
<keyword evidence="4" id="KW-1185">Reference proteome</keyword>
<feature type="chain" id="PRO_5018083517" evidence="2">
    <location>
        <begin position="24"/>
        <end position="204"/>
    </location>
</feature>
<feature type="compositionally biased region" description="Gly residues" evidence="1">
    <location>
        <begin position="195"/>
        <end position="204"/>
    </location>
</feature>
<dbReference type="EMBL" id="RRAZ01000002">
    <property type="protein sequence ID" value="RRH78246.1"/>
    <property type="molecule type" value="Genomic_DNA"/>
</dbReference>
<name>A0A3P3DWV4_9RHOB</name>
<organism evidence="3 4">
    <name type="scientific">Falsigemmobacter faecalis</name>
    <dbReference type="NCBI Taxonomy" id="2488730"/>
    <lineage>
        <taxon>Bacteria</taxon>
        <taxon>Pseudomonadati</taxon>
        <taxon>Pseudomonadota</taxon>
        <taxon>Alphaproteobacteria</taxon>
        <taxon>Rhodobacterales</taxon>
        <taxon>Paracoccaceae</taxon>
        <taxon>Falsigemmobacter</taxon>
    </lineage>
</organism>
<sequence>MKRNRLTRPATIGLIGLTAFTLAACQEEVMDVPMISSASECTTSIPGATPAECQTAIDQANAEHQATAPRYDAVAVCEAEHGAGNCVADNSSGGGSIFMPILMGYMMGSLMSKLGGGGAAAGAANARSVPMYPGAGGGMQTADGSTKVAAGSGTAKVGPQAFKAQPTTLGKAPMSSSSVRSTGGFGNSSTSGGRTSSGGGGFGG</sequence>
<dbReference type="Pfam" id="PF06693">
    <property type="entry name" value="DUF1190"/>
    <property type="match status" value="1"/>
</dbReference>
<evidence type="ECO:0000313" key="3">
    <source>
        <dbReference type="EMBL" id="RRH78246.1"/>
    </source>
</evidence>
<keyword evidence="2" id="KW-0732">Signal</keyword>
<dbReference type="InterPro" id="IPR009576">
    <property type="entry name" value="Biofilm_formation_YgiB"/>
</dbReference>
<evidence type="ECO:0000256" key="1">
    <source>
        <dbReference type="SAM" id="MobiDB-lite"/>
    </source>
</evidence>
<feature type="region of interest" description="Disordered" evidence="1">
    <location>
        <begin position="158"/>
        <end position="204"/>
    </location>
</feature>